<evidence type="ECO:0000256" key="8">
    <source>
        <dbReference type="PROSITE-ProRule" id="PRU10040"/>
    </source>
</evidence>
<dbReference type="CDD" id="cd15798">
    <property type="entry name" value="PMEI-like_3"/>
    <property type="match status" value="1"/>
</dbReference>
<dbReference type="FunFam" id="2.160.20.10:FF:000001">
    <property type="entry name" value="Pectinesterase"/>
    <property type="match status" value="1"/>
</dbReference>
<keyword evidence="6 9" id="KW-0378">Hydrolase</keyword>
<evidence type="ECO:0000256" key="6">
    <source>
        <dbReference type="ARBA" id="ARBA00022801"/>
    </source>
</evidence>
<dbReference type="PANTHER" id="PTHR31707">
    <property type="entry name" value="PECTINESTERASE"/>
    <property type="match status" value="1"/>
</dbReference>
<evidence type="ECO:0000259" key="10">
    <source>
        <dbReference type="SMART" id="SM00856"/>
    </source>
</evidence>
<comment type="caution">
    <text evidence="11">The sequence shown here is derived from an EMBL/GenBank/DDBJ whole genome shotgun (WGS) entry which is preliminary data.</text>
</comment>
<evidence type="ECO:0000313" key="11">
    <source>
        <dbReference type="EMBL" id="RYQ89488.1"/>
    </source>
</evidence>
<evidence type="ECO:0000256" key="3">
    <source>
        <dbReference type="ARBA" id="ARBA00006027"/>
    </source>
</evidence>
<dbReference type="GO" id="GO:0042545">
    <property type="term" value="P:cell wall modification"/>
    <property type="evidence" value="ECO:0007669"/>
    <property type="project" value="UniProtKB-UniRule"/>
</dbReference>
<comment type="subcellular location">
    <subcellularLocation>
        <location evidence="1">Secreted</location>
        <location evidence="1">Cell wall</location>
    </subcellularLocation>
</comment>
<organism evidence="11 12">
    <name type="scientific">Arachis hypogaea</name>
    <name type="common">Peanut</name>
    <dbReference type="NCBI Taxonomy" id="3818"/>
    <lineage>
        <taxon>Eukaryota</taxon>
        <taxon>Viridiplantae</taxon>
        <taxon>Streptophyta</taxon>
        <taxon>Embryophyta</taxon>
        <taxon>Tracheophyta</taxon>
        <taxon>Spermatophyta</taxon>
        <taxon>Magnoliopsida</taxon>
        <taxon>eudicotyledons</taxon>
        <taxon>Gunneridae</taxon>
        <taxon>Pentapetalae</taxon>
        <taxon>rosids</taxon>
        <taxon>fabids</taxon>
        <taxon>Fabales</taxon>
        <taxon>Fabaceae</taxon>
        <taxon>Papilionoideae</taxon>
        <taxon>50 kb inversion clade</taxon>
        <taxon>dalbergioids sensu lato</taxon>
        <taxon>Dalbergieae</taxon>
        <taxon>Pterocarpus clade</taxon>
        <taxon>Arachis</taxon>
    </lineage>
</organism>
<dbReference type="EMBL" id="SDMP01000019">
    <property type="protein sequence ID" value="RYQ89488.1"/>
    <property type="molecule type" value="Genomic_DNA"/>
</dbReference>
<evidence type="ECO:0000256" key="5">
    <source>
        <dbReference type="ARBA" id="ARBA00022512"/>
    </source>
</evidence>
<dbReference type="Gene3D" id="1.20.140.40">
    <property type="entry name" value="Invertase/pectin methylesterase inhibitor family protein"/>
    <property type="match status" value="1"/>
</dbReference>
<evidence type="ECO:0000313" key="12">
    <source>
        <dbReference type="Proteomes" id="UP000289738"/>
    </source>
</evidence>
<comment type="similarity">
    <text evidence="3">In the N-terminal section; belongs to the PMEI family.</text>
</comment>
<dbReference type="Gene3D" id="2.160.20.10">
    <property type="entry name" value="Single-stranded right-handed beta-helix, Pectin lyase-like"/>
    <property type="match status" value="1"/>
</dbReference>
<keyword evidence="5" id="KW-0964">Secreted</keyword>
<name>A0A444XII7_ARAHY</name>
<dbReference type="InterPro" id="IPR011050">
    <property type="entry name" value="Pectin_lyase_fold/virulence"/>
</dbReference>
<dbReference type="UniPathway" id="UPA00545">
    <property type="reaction ID" value="UER00823"/>
</dbReference>
<keyword evidence="5" id="KW-0134">Cell wall</keyword>
<dbReference type="GO" id="GO:0004857">
    <property type="term" value="F:enzyme inhibitor activity"/>
    <property type="evidence" value="ECO:0007669"/>
    <property type="project" value="InterPro"/>
</dbReference>
<keyword evidence="12" id="KW-1185">Reference proteome</keyword>
<dbReference type="EC" id="3.1.1.11" evidence="9"/>
<dbReference type="InterPro" id="IPR000070">
    <property type="entry name" value="Pectinesterase_cat"/>
</dbReference>
<protein>
    <recommendedName>
        <fullName evidence="9">Pectinesterase</fullName>
        <ecNumber evidence="9">3.1.1.11</ecNumber>
    </recommendedName>
</protein>
<dbReference type="SUPFAM" id="SSF51126">
    <property type="entry name" value="Pectin lyase-like"/>
    <property type="match status" value="1"/>
</dbReference>
<dbReference type="PROSITE" id="PS00503">
    <property type="entry name" value="PECTINESTERASE_2"/>
    <property type="match status" value="1"/>
</dbReference>
<proteinExistence type="inferred from homology"/>
<sequence length="577" mass="63101">MAAGKILVSGVSLILVVGVAIGVVVVVNNKSSDPSLAEHQRTVTSMCQGTDDPQLCQDTLKDVKSSGSDPKAYIAASVEATTKSVIQALNMSDRLSVDHGSQSPGIKMALEDCKDLLQSAMDSLQLSTSLVDSKNIQTIHDQSADFKNWLGAVISYQQTCLDNFNETDSGEKVIKEQLNAETLDQVMTTTGLTLDILADLDRILGQFNLKIDVHPGSRRLLAADVDDQGLPTWLSASDRDLLAEVDVHLAKRHLLAKVVVAQDGSGRFRTIKEAIDSYPPGFKGRYVIYVKAGLYNEYIIIPKHAVNILMYGDGPTRTIVTGRKNFVEGVKTMHTATFANTADGFIAKAMRFENTAGPKGHQAVALRNQGDKSAFFQCHIFGNQDTLYVQTNRQFYRDCEISGTIDFIFGTSPALIQNSKIILRKPDDKQFNTVTADGTTQPNMPTGIVLQNCEIVPEPALFPARFTTKSYLGRPWKPYSKTLIMESMISDAIHPEGWFPWAGTVHLDTLWYAEYANTGPGANVQGRIKWKGYHGLISRNEAARFTAAEFLRGGPTSAAEPWLSATGIPFTVGFTRA</sequence>
<dbReference type="GO" id="GO:0030599">
    <property type="term" value="F:pectinesterase activity"/>
    <property type="evidence" value="ECO:0007669"/>
    <property type="project" value="UniProtKB-UniRule"/>
</dbReference>
<dbReference type="InterPro" id="IPR035513">
    <property type="entry name" value="Invertase/methylesterase_inhib"/>
</dbReference>
<dbReference type="SUPFAM" id="SSF101148">
    <property type="entry name" value="Plant invertase/pectin methylesterase inhibitor"/>
    <property type="match status" value="1"/>
</dbReference>
<feature type="domain" description="Pectinesterase inhibitor" evidence="10">
    <location>
        <begin position="38"/>
        <end position="196"/>
    </location>
</feature>
<dbReference type="Pfam" id="PF04043">
    <property type="entry name" value="PMEI"/>
    <property type="match status" value="1"/>
</dbReference>
<dbReference type="InterPro" id="IPR033131">
    <property type="entry name" value="Pectinesterase_Asp_AS"/>
</dbReference>
<comment type="similarity">
    <text evidence="4">In the C-terminal section; belongs to the pectinesterase family.</text>
</comment>
<dbReference type="InterPro" id="IPR012334">
    <property type="entry name" value="Pectin_lyas_fold"/>
</dbReference>
<gene>
    <name evidence="11" type="ORF">Ahy_B09g096102</name>
</gene>
<comment type="catalytic activity">
    <reaction evidence="9">
        <text>[(1-&gt;4)-alpha-D-galacturonosyl methyl ester](n) + n H2O = [(1-&gt;4)-alpha-D-galacturonosyl](n) + n methanol + n H(+)</text>
        <dbReference type="Rhea" id="RHEA:22380"/>
        <dbReference type="Rhea" id="RHEA-COMP:14570"/>
        <dbReference type="Rhea" id="RHEA-COMP:14573"/>
        <dbReference type="ChEBI" id="CHEBI:15377"/>
        <dbReference type="ChEBI" id="CHEBI:15378"/>
        <dbReference type="ChEBI" id="CHEBI:17790"/>
        <dbReference type="ChEBI" id="CHEBI:140522"/>
        <dbReference type="ChEBI" id="CHEBI:140523"/>
        <dbReference type="EC" id="3.1.1.11"/>
    </reaction>
</comment>
<comment type="pathway">
    <text evidence="2 9">Glycan metabolism; pectin degradation; 2-dehydro-3-deoxy-D-gluconate from pectin: step 1/5.</text>
</comment>
<keyword evidence="7 9" id="KW-0063">Aspartyl esterase</keyword>
<feature type="active site" evidence="8">
    <location>
        <position position="406"/>
    </location>
</feature>
<evidence type="ECO:0000256" key="9">
    <source>
        <dbReference type="RuleBase" id="RU000589"/>
    </source>
</evidence>
<evidence type="ECO:0000256" key="4">
    <source>
        <dbReference type="ARBA" id="ARBA00007786"/>
    </source>
</evidence>
<dbReference type="SMART" id="SM00856">
    <property type="entry name" value="PMEI"/>
    <property type="match status" value="1"/>
</dbReference>
<dbReference type="NCBIfam" id="TIGR01614">
    <property type="entry name" value="PME_inhib"/>
    <property type="match status" value="1"/>
</dbReference>
<dbReference type="GO" id="GO:0045490">
    <property type="term" value="P:pectin catabolic process"/>
    <property type="evidence" value="ECO:0007669"/>
    <property type="project" value="UniProtKB-UniRule"/>
</dbReference>
<evidence type="ECO:0000256" key="7">
    <source>
        <dbReference type="ARBA" id="ARBA00023085"/>
    </source>
</evidence>
<reference evidence="11 12" key="1">
    <citation type="submission" date="2019-01" db="EMBL/GenBank/DDBJ databases">
        <title>Sequencing of cultivated peanut Arachis hypogaea provides insights into genome evolution and oil improvement.</title>
        <authorList>
            <person name="Chen X."/>
        </authorList>
    </citation>
    <scope>NUCLEOTIDE SEQUENCE [LARGE SCALE GENOMIC DNA]</scope>
    <source>
        <strain evidence="12">cv. Fuhuasheng</strain>
        <tissue evidence="11">Leaves</tissue>
    </source>
</reference>
<evidence type="ECO:0000256" key="2">
    <source>
        <dbReference type="ARBA" id="ARBA00005184"/>
    </source>
</evidence>
<dbReference type="Pfam" id="PF01095">
    <property type="entry name" value="Pectinesterase"/>
    <property type="match status" value="1"/>
</dbReference>
<dbReference type="InterPro" id="IPR006501">
    <property type="entry name" value="Pectinesterase_inhib_dom"/>
</dbReference>
<evidence type="ECO:0000256" key="1">
    <source>
        <dbReference type="ARBA" id="ARBA00004191"/>
    </source>
</evidence>
<dbReference type="Proteomes" id="UP000289738">
    <property type="component" value="Chromosome B09"/>
</dbReference>
<accession>A0A444XII7</accession>
<dbReference type="AlphaFoldDB" id="A0A444XII7"/>